<keyword evidence="2" id="KW-0812">Transmembrane</keyword>
<name>A0A4V1IUN9_9FUNG</name>
<keyword evidence="4" id="KW-1185">Reference proteome</keyword>
<evidence type="ECO:0000313" key="4">
    <source>
        <dbReference type="Proteomes" id="UP000274922"/>
    </source>
</evidence>
<feature type="transmembrane region" description="Helical" evidence="2">
    <location>
        <begin position="124"/>
        <end position="143"/>
    </location>
</feature>
<accession>A0A4V1IUN9</accession>
<feature type="transmembrane region" description="Helical" evidence="2">
    <location>
        <begin position="210"/>
        <end position="228"/>
    </location>
</feature>
<evidence type="ECO:0000256" key="1">
    <source>
        <dbReference type="SAM" id="MobiDB-lite"/>
    </source>
</evidence>
<dbReference type="EMBL" id="ML014180">
    <property type="protein sequence ID" value="RKP01219.1"/>
    <property type="molecule type" value="Genomic_DNA"/>
</dbReference>
<reference evidence="4" key="1">
    <citation type="journal article" date="2018" name="Nat. Microbiol.">
        <title>Leveraging single-cell genomics to expand the fungal tree of life.</title>
        <authorList>
            <person name="Ahrendt S.R."/>
            <person name="Quandt C.A."/>
            <person name="Ciobanu D."/>
            <person name="Clum A."/>
            <person name="Salamov A."/>
            <person name="Andreopoulos B."/>
            <person name="Cheng J.F."/>
            <person name="Woyke T."/>
            <person name="Pelin A."/>
            <person name="Henrissat B."/>
            <person name="Reynolds N.K."/>
            <person name="Benny G.L."/>
            <person name="Smith M.E."/>
            <person name="James T.Y."/>
            <person name="Grigoriev I.V."/>
        </authorList>
    </citation>
    <scope>NUCLEOTIDE SEQUENCE [LARGE SCALE GENOMIC DNA]</scope>
    <source>
        <strain evidence="4">ATCC 52028</strain>
    </source>
</reference>
<organism evidence="3 4">
    <name type="scientific">Caulochytrium protostelioides</name>
    <dbReference type="NCBI Taxonomy" id="1555241"/>
    <lineage>
        <taxon>Eukaryota</taxon>
        <taxon>Fungi</taxon>
        <taxon>Fungi incertae sedis</taxon>
        <taxon>Chytridiomycota</taxon>
        <taxon>Chytridiomycota incertae sedis</taxon>
        <taxon>Chytridiomycetes</taxon>
        <taxon>Caulochytriales</taxon>
        <taxon>Caulochytriaceae</taxon>
        <taxon>Caulochytrium</taxon>
    </lineage>
</organism>
<feature type="region of interest" description="Disordered" evidence="1">
    <location>
        <begin position="1"/>
        <end position="40"/>
    </location>
</feature>
<evidence type="ECO:0000313" key="3">
    <source>
        <dbReference type="EMBL" id="RKP01219.1"/>
    </source>
</evidence>
<feature type="transmembrane region" description="Helical" evidence="2">
    <location>
        <begin position="265"/>
        <end position="288"/>
    </location>
</feature>
<feature type="compositionally biased region" description="Basic and acidic residues" evidence="1">
    <location>
        <begin position="28"/>
        <end position="37"/>
    </location>
</feature>
<feature type="transmembrane region" description="Helical" evidence="2">
    <location>
        <begin position="72"/>
        <end position="91"/>
    </location>
</feature>
<keyword evidence="2" id="KW-0472">Membrane</keyword>
<feature type="compositionally biased region" description="Low complexity" evidence="1">
    <location>
        <begin position="7"/>
        <end position="22"/>
    </location>
</feature>
<sequence>MSAKAGTRSPTLRSPRSSAASLTPPPADPHETWHREPASPLHASSLPHTWKYVDTPHPERGFAVMPDARFKASLYALFFLSITVLSLFMAITTGQETILSDRTGIRVCILFKTWRHVPPLSTCLLPVIVGSVSAALGIGLGVYQTYRAYRIARRDPLAMTLPTLVPKPPGTKHRGSLSGLLGDQAPADARWVPSHTVYLRVPRLSLPRTYGSLVILLSIVMTAVALHASSSLTRGIQTVCLDVQSRGYTCERVLRLWSNLSYNRLLAASFAGWCLSSAWLLTAGLLWCDWVRGDL</sequence>
<evidence type="ECO:0000256" key="2">
    <source>
        <dbReference type="SAM" id="Phobius"/>
    </source>
</evidence>
<protein>
    <submittedName>
        <fullName evidence="3">Uncharacterized protein</fullName>
    </submittedName>
</protein>
<dbReference type="AlphaFoldDB" id="A0A4V1IUN9"/>
<gene>
    <name evidence="3" type="ORF">CXG81DRAFT_26080</name>
</gene>
<proteinExistence type="predicted"/>
<keyword evidence="2" id="KW-1133">Transmembrane helix</keyword>
<dbReference type="Proteomes" id="UP000274922">
    <property type="component" value="Unassembled WGS sequence"/>
</dbReference>